<dbReference type="PROSITE" id="PS01334">
    <property type="entry name" value="PYRASE_CYS"/>
    <property type="match status" value="1"/>
</dbReference>
<dbReference type="Proteomes" id="UP001222030">
    <property type="component" value="Unassembled WGS sequence"/>
</dbReference>
<keyword evidence="6 9" id="KW-0645">Protease</keyword>
<keyword evidence="8 9" id="KW-0788">Thiol protease</keyword>
<dbReference type="GO" id="GO:0016920">
    <property type="term" value="F:pyroglutamyl-peptidase activity"/>
    <property type="evidence" value="ECO:0007669"/>
    <property type="project" value="UniProtKB-EC"/>
</dbReference>
<evidence type="ECO:0000256" key="6">
    <source>
        <dbReference type="ARBA" id="ARBA00022670"/>
    </source>
</evidence>
<keyword evidence="13" id="KW-1185">Reference proteome</keyword>
<dbReference type="InterPro" id="IPR000816">
    <property type="entry name" value="Peptidase_C15"/>
</dbReference>
<evidence type="ECO:0000256" key="7">
    <source>
        <dbReference type="ARBA" id="ARBA00022801"/>
    </source>
</evidence>
<evidence type="ECO:0000313" key="13">
    <source>
        <dbReference type="Proteomes" id="UP001222030"/>
    </source>
</evidence>
<dbReference type="HAMAP" id="MF_00417">
    <property type="entry name" value="Pyrrolid_peptidase"/>
    <property type="match status" value="1"/>
</dbReference>
<comment type="similarity">
    <text evidence="4 9">Belongs to the peptidase C15 family.</text>
</comment>
<name>A0ABT5IRY2_9NEIS</name>
<dbReference type="EMBL" id="JAQQLE010000014">
    <property type="protein sequence ID" value="MDC7715299.1"/>
    <property type="molecule type" value="Genomic_DNA"/>
</dbReference>
<dbReference type="InterPro" id="IPR029762">
    <property type="entry name" value="PGP-I_bact-type"/>
</dbReference>
<accession>A0ABT5IRY2</accession>
<dbReference type="EC" id="3.4.19.3" evidence="9"/>
<reference evidence="12 13" key="1">
    <citation type="submission" date="2023-01" db="EMBL/GenBank/DDBJ databases">
        <title>Novel species of the genus Vogesella isolated from rivers.</title>
        <authorList>
            <person name="Lu H."/>
        </authorList>
    </citation>
    <scope>NUCLEOTIDE SEQUENCE [LARGE SCALE GENOMIC DNA]</scope>
    <source>
        <strain evidence="12 13">LYT5W</strain>
    </source>
</reference>
<keyword evidence="5 9" id="KW-0963">Cytoplasm</keyword>
<feature type="active site" evidence="9">
    <location>
        <position position="167"/>
    </location>
</feature>
<dbReference type="CDD" id="cd00501">
    <property type="entry name" value="Peptidase_C15"/>
    <property type="match status" value="1"/>
</dbReference>
<comment type="subunit">
    <text evidence="9">Homotetramer.</text>
</comment>
<dbReference type="Gene3D" id="3.40.630.20">
    <property type="entry name" value="Peptidase C15, pyroglutamyl peptidase I-like"/>
    <property type="match status" value="1"/>
</dbReference>
<dbReference type="NCBIfam" id="NF009676">
    <property type="entry name" value="PRK13197.1"/>
    <property type="match status" value="1"/>
</dbReference>
<comment type="subcellular location">
    <subcellularLocation>
        <location evidence="3 9">Cytoplasm</location>
    </subcellularLocation>
</comment>
<evidence type="ECO:0000256" key="4">
    <source>
        <dbReference type="ARBA" id="ARBA00006641"/>
    </source>
</evidence>
<feature type="active site" evidence="9 11">
    <location>
        <position position="143"/>
    </location>
</feature>
<protein>
    <recommendedName>
        <fullName evidence="9">Pyrrolidone-carboxylate peptidase</fullName>
        <ecNumber evidence="9">3.4.19.3</ecNumber>
    </recommendedName>
    <alternativeName>
        <fullName evidence="9">5-oxoprolyl-peptidase</fullName>
    </alternativeName>
    <alternativeName>
        <fullName evidence="9">Pyroglutamyl-peptidase I</fullName>
        <shortName evidence="9">PGP-I</shortName>
        <shortName evidence="9">Pyrase</shortName>
    </alternativeName>
</protein>
<evidence type="ECO:0000256" key="11">
    <source>
        <dbReference type="PROSITE-ProRule" id="PRU10077"/>
    </source>
</evidence>
<feature type="active site" evidence="9 10">
    <location>
        <position position="80"/>
    </location>
</feature>
<dbReference type="PRINTS" id="PR00706">
    <property type="entry name" value="PYROGLUPTASE"/>
</dbReference>
<evidence type="ECO:0000256" key="1">
    <source>
        <dbReference type="ARBA" id="ARBA00001770"/>
    </source>
</evidence>
<dbReference type="Pfam" id="PF01470">
    <property type="entry name" value="Peptidase_C15"/>
    <property type="match status" value="1"/>
</dbReference>
<dbReference type="InterPro" id="IPR036440">
    <property type="entry name" value="Peptidase_C15-like_sf"/>
</dbReference>
<evidence type="ECO:0000256" key="3">
    <source>
        <dbReference type="ARBA" id="ARBA00004496"/>
    </source>
</evidence>
<dbReference type="NCBIfam" id="TIGR00504">
    <property type="entry name" value="pyro_pdase"/>
    <property type="match status" value="1"/>
</dbReference>
<dbReference type="PROSITE" id="PS01333">
    <property type="entry name" value="PYRASE_GLU"/>
    <property type="match status" value="1"/>
</dbReference>
<evidence type="ECO:0000313" key="12">
    <source>
        <dbReference type="EMBL" id="MDC7715299.1"/>
    </source>
</evidence>
<evidence type="ECO:0000256" key="2">
    <source>
        <dbReference type="ARBA" id="ARBA00002280"/>
    </source>
</evidence>
<evidence type="ECO:0000256" key="10">
    <source>
        <dbReference type="PROSITE-ProRule" id="PRU10076"/>
    </source>
</evidence>
<dbReference type="PANTHER" id="PTHR23402">
    <property type="entry name" value="PROTEASE FAMILY C15 PYROGLUTAMYL-PEPTIDASE I-RELATED"/>
    <property type="match status" value="1"/>
</dbReference>
<dbReference type="InterPro" id="IPR033693">
    <property type="entry name" value="PGPEP1_Glu_AS"/>
</dbReference>
<dbReference type="RefSeq" id="WP_272773093.1">
    <property type="nucleotide sequence ID" value="NZ_JAQQLE010000014.1"/>
</dbReference>
<evidence type="ECO:0000256" key="5">
    <source>
        <dbReference type="ARBA" id="ARBA00022490"/>
    </source>
</evidence>
<proteinExistence type="inferred from homology"/>
<comment type="catalytic activity">
    <reaction evidence="1 9 10">
        <text>Release of an N-terminal pyroglutamyl group from a polypeptide, the second amino acid generally not being Pro.</text>
        <dbReference type="EC" id="3.4.19.3"/>
    </reaction>
</comment>
<evidence type="ECO:0000256" key="9">
    <source>
        <dbReference type="HAMAP-Rule" id="MF_00417"/>
    </source>
</evidence>
<dbReference type="InterPro" id="IPR016125">
    <property type="entry name" value="Peptidase_C15-like"/>
</dbReference>
<keyword evidence="7 9" id="KW-0378">Hydrolase</keyword>
<comment type="function">
    <text evidence="2 9">Removes 5-oxoproline from various penultimate amino acid residues except L-proline.</text>
</comment>
<organism evidence="12 13">
    <name type="scientific">Vogesella margarita</name>
    <dbReference type="NCBI Taxonomy" id="2984199"/>
    <lineage>
        <taxon>Bacteria</taxon>
        <taxon>Pseudomonadati</taxon>
        <taxon>Pseudomonadota</taxon>
        <taxon>Betaproteobacteria</taxon>
        <taxon>Neisseriales</taxon>
        <taxon>Chromobacteriaceae</taxon>
        <taxon>Vogesella</taxon>
    </lineage>
</organism>
<dbReference type="PANTHER" id="PTHR23402:SF1">
    <property type="entry name" value="PYROGLUTAMYL-PEPTIDASE I"/>
    <property type="match status" value="1"/>
</dbReference>
<gene>
    <name evidence="9 12" type="primary">pcp</name>
    <name evidence="12" type="ORF">PQU96_14375</name>
</gene>
<dbReference type="InterPro" id="IPR033694">
    <property type="entry name" value="PGPEP1_Cys_AS"/>
</dbReference>
<sequence length="216" mass="22698">MSTLLLTGFEPFDGETLNPSWEAVRQLDGELLDGCRIVAVQLPCVFGKALQALCQALARHQPSLVLAVGQAGGRAELSLERVAINLDDARIPDNAGAQPIDVPVIAGAPAAYFSTLPLKAMVAALRENAIPASVSHSAGTYVCNHVFFGLMHAASQLPGLRRAGFLHIPYLPQQAAAHASGTPSMALPQIVSGMRIALRTAIQTVHDVRLSGGTTH</sequence>
<dbReference type="PIRSF" id="PIRSF015592">
    <property type="entry name" value="Prld-crbxl_pptds"/>
    <property type="match status" value="1"/>
</dbReference>
<dbReference type="SUPFAM" id="SSF53182">
    <property type="entry name" value="Pyrrolidone carboxyl peptidase (pyroglutamate aminopeptidase)"/>
    <property type="match status" value="1"/>
</dbReference>
<evidence type="ECO:0000256" key="8">
    <source>
        <dbReference type="ARBA" id="ARBA00022807"/>
    </source>
</evidence>
<comment type="caution">
    <text evidence="12">The sequence shown here is derived from an EMBL/GenBank/DDBJ whole genome shotgun (WGS) entry which is preliminary data.</text>
</comment>